<evidence type="ECO:0000313" key="1">
    <source>
        <dbReference type="EMBL" id="KAJ2983657.1"/>
    </source>
</evidence>
<dbReference type="Proteomes" id="UP001143910">
    <property type="component" value="Unassembled WGS sequence"/>
</dbReference>
<comment type="caution">
    <text evidence="1">The sequence shown here is derived from an EMBL/GenBank/DDBJ whole genome shotgun (WGS) entry which is preliminary data.</text>
</comment>
<organism evidence="1 2">
    <name type="scientific">Zarea fungicola</name>
    <dbReference type="NCBI Taxonomy" id="93591"/>
    <lineage>
        <taxon>Eukaryota</taxon>
        <taxon>Fungi</taxon>
        <taxon>Dikarya</taxon>
        <taxon>Ascomycota</taxon>
        <taxon>Pezizomycotina</taxon>
        <taxon>Sordariomycetes</taxon>
        <taxon>Hypocreomycetidae</taxon>
        <taxon>Hypocreales</taxon>
        <taxon>Cordycipitaceae</taxon>
        <taxon>Zarea</taxon>
    </lineage>
</organism>
<gene>
    <name evidence="1" type="ORF">NQ176_g532</name>
</gene>
<proteinExistence type="predicted"/>
<protein>
    <submittedName>
        <fullName evidence="1">Uncharacterized protein</fullName>
    </submittedName>
</protein>
<evidence type="ECO:0000313" key="2">
    <source>
        <dbReference type="Proteomes" id="UP001143910"/>
    </source>
</evidence>
<keyword evidence="2" id="KW-1185">Reference proteome</keyword>
<dbReference type="EMBL" id="JANJQO010000021">
    <property type="protein sequence ID" value="KAJ2983657.1"/>
    <property type="molecule type" value="Genomic_DNA"/>
</dbReference>
<accession>A0ACC1NXM3</accession>
<sequence>MEPSLTSSQGNRNATDRTLIADKTNAIESDHAVALARQESVATRDYFHETFWAWRAECSSVGIGLATPPKEGPDTPEALGDPESSTTCREKDVTEHRYTAFATWETPPKQWRSELWILELTRLVQTLQSDVAQLKEENARLMSQLNQSLFDFELASAAILFHEERSSAIAYNSGVRGLEATNCQRELAIAMVARKLIEEAGNPLEQGCVPLSLLNSEIGLSKEEQLSIDLEYSQACERTVDSMKDAVKGSAYVEEASDQDAEAEMYDVEDVAWLSFKT</sequence>
<reference evidence="1" key="1">
    <citation type="submission" date="2022-08" db="EMBL/GenBank/DDBJ databases">
        <title>Genome Sequence of Lecanicillium fungicola.</title>
        <authorList>
            <person name="Buettner E."/>
        </authorList>
    </citation>
    <scope>NUCLEOTIDE SEQUENCE</scope>
    <source>
        <strain evidence="1">Babe33</strain>
    </source>
</reference>
<name>A0ACC1NXM3_9HYPO</name>